<dbReference type="Gene3D" id="1.25.40.10">
    <property type="entry name" value="Tetratricopeptide repeat domain"/>
    <property type="match status" value="2"/>
</dbReference>
<comment type="caution">
    <text evidence="3">The sequence shown here is derived from an EMBL/GenBank/DDBJ whole genome shotgun (WGS) entry which is preliminary data.</text>
</comment>
<dbReference type="InterPro" id="IPR046960">
    <property type="entry name" value="PPR_At4g14850-like_plant"/>
</dbReference>
<dbReference type="GO" id="GO:0003723">
    <property type="term" value="F:RNA binding"/>
    <property type="evidence" value="ECO:0007669"/>
    <property type="project" value="InterPro"/>
</dbReference>
<evidence type="ECO:0000313" key="4">
    <source>
        <dbReference type="Proteomes" id="UP000525078"/>
    </source>
</evidence>
<dbReference type="PROSITE" id="PS51375">
    <property type="entry name" value="PPR"/>
    <property type="match status" value="3"/>
</dbReference>
<feature type="repeat" description="PPR" evidence="2">
    <location>
        <begin position="9"/>
        <end position="43"/>
    </location>
</feature>
<evidence type="ECO:0000256" key="1">
    <source>
        <dbReference type="ARBA" id="ARBA00022737"/>
    </source>
</evidence>
<reference evidence="3 4" key="1">
    <citation type="journal article" date="2020" name="bioRxiv">
        <title>Sequence and annotation of 42 cannabis genomes reveals extensive copy number variation in cannabinoid synthesis and pathogen resistance genes.</title>
        <authorList>
            <person name="Mckernan K.J."/>
            <person name="Helbert Y."/>
            <person name="Kane L.T."/>
            <person name="Ebling H."/>
            <person name="Zhang L."/>
            <person name="Liu B."/>
            <person name="Eaton Z."/>
            <person name="Mclaughlin S."/>
            <person name="Kingan S."/>
            <person name="Baybayan P."/>
            <person name="Concepcion G."/>
            <person name="Jordan M."/>
            <person name="Riva A."/>
            <person name="Barbazuk W."/>
            <person name="Harkins T."/>
        </authorList>
    </citation>
    <scope>NUCLEOTIDE SEQUENCE [LARGE SCALE GENOMIC DNA]</scope>
    <source>
        <strain evidence="4">cv. Jamaican Lion 4</strain>
        <tissue evidence="3">Leaf</tissue>
    </source>
</reference>
<dbReference type="PANTHER" id="PTHR47926:SF526">
    <property type="entry name" value="PENTACOTRIPEPTIDE-REPEAT REGION OF PRORP DOMAIN-CONTAINING PROTEIN"/>
    <property type="match status" value="1"/>
</dbReference>
<feature type="repeat" description="PPR" evidence="2">
    <location>
        <begin position="78"/>
        <end position="112"/>
    </location>
</feature>
<organism evidence="3 4">
    <name type="scientific">Cannabis sativa</name>
    <name type="common">Hemp</name>
    <name type="synonym">Marijuana</name>
    <dbReference type="NCBI Taxonomy" id="3483"/>
    <lineage>
        <taxon>Eukaryota</taxon>
        <taxon>Viridiplantae</taxon>
        <taxon>Streptophyta</taxon>
        <taxon>Embryophyta</taxon>
        <taxon>Tracheophyta</taxon>
        <taxon>Spermatophyta</taxon>
        <taxon>Magnoliopsida</taxon>
        <taxon>eudicotyledons</taxon>
        <taxon>Gunneridae</taxon>
        <taxon>Pentapetalae</taxon>
        <taxon>rosids</taxon>
        <taxon>fabids</taxon>
        <taxon>Rosales</taxon>
        <taxon>Cannabaceae</taxon>
        <taxon>Cannabis</taxon>
    </lineage>
</organism>
<dbReference type="Pfam" id="PF01535">
    <property type="entry name" value="PPR"/>
    <property type="match status" value="3"/>
</dbReference>
<evidence type="ECO:0000256" key="2">
    <source>
        <dbReference type="PROSITE-ProRule" id="PRU00708"/>
    </source>
</evidence>
<dbReference type="EMBL" id="JAATIP010000017">
    <property type="protein sequence ID" value="KAF4392628.1"/>
    <property type="molecule type" value="Genomic_DNA"/>
</dbReference>
<feature type="repeat" description="PPR" evidence="2">
    <location>
        <begin position="164"/>
        <end position="198"/>
    </location>
</feature>
<dbReference type="InterPro" id="IPR011990">
    <property type="entry name" value="TPR-like_helical_dom_sf"/>
</dbReference>
<proteinExistence type="predicted"/>
<dbReference type="PANTHER" id="PTHR47926">
    <property type="entry name" value="PENTATRICOPEPTIDE REPEAT-CONTAINING PROTEIN"/>
    <property type="match status" value="1"/>
</dbReference>
<protein>
    <recommendedName>
        <fullName evidence="5">Pentatricopeptide repeat-containing protein</fullName>
    </recommendedName>
</protein>
<dbReference type="AlphaFoldDB" id="A0A7J6HDB0"/>
<name>A0A7J6HDB0_CANSA</name>
<dbReference type="NCBIfam" id="TIGR00756">
    <property type="entry name" value="PPR"/>
    <property type="match status" value="3"/>
</dbReference>
<accession>A0A7J6HDB0</accession>
<dbReference type="InterPro" id="IPR002885">
    <property type="entry name" value="PPR_rpt"/>
</dbReference>
<keyword evidence="1" id="KW-0677">Repeat</keyword>
<evidence type="ECO:0008006" key="5">
    <source>
        <dbReference type="Google" id="ProtNLM"/>
    </source>
</evidence>
<evidence type="ECO:0000313" key="3">
    <source>
        <dbReference type="EMBL" id="KAF4392628.1"/>
    </source>
</evidence>
<dbReference type="GO" id="GO:0009451">
    <property type="term" value="P:RNA modification"/>
    <property type="evidence" value="ECO:0007669"/>
    <property type="project" value="InterPro"/>
</dbReference>
<gene>
    <name evidence="3" type="ORF">F8388_003048</name>
</gene>
<sequence>MVETEVKPDGYTYSFLLNACVKSGMFREGEQVHGRVFANGYCSNILVQTNLVNFYAVGEGVNRVENARRVFDDMHERNVVSWNSLLKGYVKCDDIDRERRVFDEMPERNVVSWTTMVAGLDQVALVSALSACVVLGDLELGRWIHCCGVINEAYEVFKKMPKRKTVSWTTIINGFAKLGRGEEALHVLWTMLSSRMSEESPDEINFIGALCACSHGGLVQDGRHIFKFMTQTLGIKPSIEHYGCMVDLLSHTNYTVVSITTRLETL</sequence>
<dbReference type="Proteomes" id="UP000525078">
    <property type="component" value="Unassembled WGS sequence"/>
</dbReference>